<dbReference type="Pfam" id="PF25895">
    <property type="entry name" value="WHD_plant_disease"/>
    <property type="match status" value="1"/>
</dbReference>
<evidence type="ECO:0000313" key="3">
    <source>
        <dbReference type="EMBL" id="KAG0568419.1"/>
    </source>
</evidence>
<feature type="compositionally biased region" description="Basic and acidic residues" evidence="1">
    <location>
        <begin position="298"/>
        <end position="314"/>
    </location>
</feature>
<feature type="domain" description="Plant disease resistance WDH" evidence="2">
    <location>
        <begin position="883"/>
        <end position="990"/>
    </location>
</feature>
<dbReference type="InterPro" id="IPR035897">
    <property type="entry name" value="Toll_tir_struct_dom_sf"/>
</dbReference>
<feature type="region of interest" description="Disordered" evidence="1">
    <location>
        <begin position="243"/>
        <end position="262"/>
    </location>
</feature>
<proteinExistence type="predicted"/>
<evidence type="ECO:0000313" key="4">
    <source>
        <dbReference type="Proteomes" id="UP000822688"/>
    </source>
</evidence>
<dbReference type="SUPFAM" id="SSF52200">
    <property type="entry name" value="Toll/Interleukin receptor TIR domain"/>
    <property type="match status" value="1"/>
</dbReference>
<feature type="region of interest" description="Disordered" evidence="1">
    <location>
        <begin position="556"/>
        <end position="589"/>
    </location>
</feature>
<dbReference type="AlphaFoldDB" id="A0A8T0HE54"/>
<sequence length="1172" mass="129926">MDVEREGAPPPSLITSQTPHVTVQPTPPGSLASSPDRDLIAPARNSTTNSELESTVVVDPASLFTSLTFPPKTTPPASHRARIRRRRSESSVPALERDELPPSAVAPDKRTFSLDDLAVFRAGSSQISTNSPVYSSFEHPTPTLEPSSSFDRLPPSVAESLLPPSRASSLEEINFDISESRDPPSLVPDVNAFANPLTAASTPRSLTPAYSHAVPPNSTEFGHPPGSPPPFTLPSSAASPQHYIISDSDRDGNPSSFFTPESSGSFFSSGSTSFYTPGNVAPVVPVSSQSGSSSTEPVARDAGRRNSFASEKKGRNSASVNPLGSSSSGTTQESRISLSPSSSAHPRSCDVYIGVFGRDPLLIRYAKWMHAELESHGVACFSADRSLYADQRSHDIARAIIHSATFGVVLIARKSFKNPYTIEELTIFLDRKNLVPVFFDVAPPDCLVRDIVERQGEIWEMDGGELWKVYLGEEKGWSDAVKGLLTVEDWRVEAYKRNWRESIQRVVSLVGSKLGRKSVADKEKGKAQELPWPRNVYFAGREKELKLLEKVLFSEPPAPPPVASRRSDASSKAETDDVESRTSNYDSENQEEINLTAAWNAQTGSGLGKVVGLRGRSSQRDKRRDSADRKRESDKSKYAHSCIVTGIPGIGKSELALEYAYRHSQKYKMVLWVGGEARYLRQNYLNLSTLLGLNVGTETQQAGGRPRTFEEQESEAVQRIRYELQKDVPYLLIIDNLDTERDSMDGRELSELLPRAGSATHVVITTRLPRVMHLDSIELPYLSSFEALTLMRDGKRSERSFSVQQIDKFKEFEDKLRRLPFGLAIVGRLINEFNMKPSEILAKMGTIDTKRNSAIERDDVVLRSNPFLVKLLDVCFNLMGGVSGAKSLAVRMAYVGGWFGPTACPLSLLTMAAQKLQKEMGGLQIRTMFGAAMMMRCCMSRAKANTESDARDVLTRLGLARASTRQDCLYFPDIIQVYCQKRGGVIAARAFVRVIRKNGSIVNHYEHFWAAAYLVCRYGSDPAVVEFQVPDLLDFTRRLVLPLAIRAFNTFSRCTAALEVLRLCYVMLEEVEKSYVSQIQDRWDRSLCWRRNDSVPHQVDEYVWQDLTLLKALLLEARAKLLMRGGQYEAGEELCRTCISIRTVMLGADHADTLAAQETLSKFVRKRNSSSS</sequence>
<dbReference type="GO" id="GO:0000725">
    <property type="term" value="P:recombinational repair"/>
    <property type="evidence" value="ECO:0007669"/>
    <property type="project" value="TreeGrafter"/>
</dbReference>
<dbReference type="EMBL" id="CM026427">
    <property type="protein sequence ID" value="KAG0568419.1"/>
    <property type="molecule type" value="Genomic_DNA"/>
</dbReference>
<name>A0A8T0HE54_CERPU</name>
<evidence type="ECO:0000259" key="2">
    <source>
        <dbReference type="Pfam" id="PF25895"/>
    </source>
</evidence>
<protein>
    <recommendedName>
        <fullName evidence="2">Plant disease resistance WDH domain-containing protein</fullName>
    </recommendedName>
</protein>
<feature type="region of interest" description="Disordered" evidence="1">
    <location>
        <begin position="201"/>
        <end position="238"/>
    </location>
</feature>
<feature type="compositionally biased region" description="Basic and acidic residues" evidence="1">
    <location>
        <begin position="565"/>
        <end position="580"/>
    </location>
</feature>
<comment type="caution">
    <text evidence="3">The sequence shown here is derived from an EMBL/GenBank/DDBJ whole genome shotgun (WGS) entry which is preliminary data.</text>
</comment>
<dbReference type="PANTHER" id="PTHR32472">
    <property type="entry name" value="DNA REPAIR PROTEIN RADA"/>
    <property type="match status" value="1"/>
</dbReference>
<dbReference type="InterPro" id="IPR058874">
    <property type="entry name" value="WHD_plant"/>
</dbReference>
<organism evidence="3 4">
    <name type="scientific">Ceratodon purpureus</name>
    <name type="common">Fire moss</name>
    <name type="synonym">Dicranum purpureum</name>
    <dbReference type="NCBI Taxonomy" id="3225"/>
    <lineage>
        <taxon>Eukaryota</taxon>
        <taxon>Viridiplantae</taxon>
        <taxon>Streptophyta</taxon>
        <taxon>Embryophyta</taxon>
        <taxon>Bryophyta</taxon>
        <taxon>Bryophytina</taxon>
        <taxon>Bryopsida</taxon>
        <taxon>Dicranidae</taxon>
        <taxon>Pseudoditrichales</taxon>
        <taxon>Ditrichaceae</taxon>
        <taxon>Ceratodon</taxon>
    </lineage>
</organism>
<feature type="region of interest" description="Disordered" evidence="1">
    <location>
        <begin position="284"/>
        <end position="346"/>
    </location>
</feature>
<gene>
    <name evidence="3" type="ORF">KC19_6G018300</name>
</gene>
<dbReference type="Proteomes" id="UP000822688">
    <property type="component" value="Chromosome 6"/>
</dbReference>
<feature type="compositionally biased region" description="Low complexity" evidence="1">
    <location>
        <begin position="284"/>
        <end position="297"/>
    </location>
</feature>
<feature type="region of interest" description="Disordered" evidence="1">
    <location>
        <begin position="1"/>
        <end position="107"/>
    </location>
</feature>
<feature type="compositionally biased region" description="Low complexity" evidence="1">
    <location>
        <begin position="15"/>
        <end position="24"/>
    </location>
</feature>
<dbReference type="GO" id="GO:0007165">
    <property type="term" value="P:signal transduction"/>
    <property type="evidence" value="ECO:0007669"/>
    <property type="project" value="InterPro"/>
</dbReference>
<accession>A0A8T0HE54</accession>
<dbReference type="InterPro" id="IPR027417">
    <property type="entry name" value="P-loop_NTPase"/>
</dbReference>
<feature type="compositionally biased region" description="Basic and acidic residues" evidence="1">
    <location>
        <begin position="618"/>
        <end position="635"/>
    </location>
</feature>
<feature type="compositionally biased region" description="Polar residues" evidence="1">
    <location>
        <begin position="44"/>
        <end position="53"/>
    </location>
</feature>
<dbReference type="Gene3D" id="3.40.50.10140">
    <property type="entry name" value="Toll/interleukin-1 receptor homology (TIR) domain"/>
    <property type="match status" value="1"/>
</dbReference>
<reference evidence="3 4" key="1">
    <citation type="submission" date="2020-06" db="EMBL/GenBank/DDBJ databases">
        <title>WGS assembly of Ceratodon purpureus strain R40.</title>
        <authorList>
            <person name="Carey S.B."/>
            <person name="Jenkins J."/>
            <person name="Shu S."/>
            <person name="Lovell J.T."/>
            <person name="Sreedasyam A."/>
            <person name="Maumus F."/>
            <person name="Tiley G.P."/>
            <person name="Fernandez-Pozo N."/>
            <person name="Barry K."/>
            <person name="Chen C."/>
            <person name="Wang M."/>
            <person name="Lipzen A."/>
            <person name="Daum C."/>
            <person name="Saski C.A."/>
            <person name="Payton A.C."/>
            <person name="Mcbreen J.C."/>
            <person name="Conrad R.E."/>
            <person name="Kollar L.M."/>
            <person name="Olsson S."/>
            <person name="Huttunen S."/>
            <person name="Landis J.B."/>
            <person name="Wickett N.J."/>
            <person name="Johnson M.G."/>
            <person name="Rensing S.A."/>
            <person name="Grimwood J."/>
            <person name="Schmutz J."/>
            <person name="Mcdaniel S.F."/>
        </authorList>
    </citation>
    <scope>NUCLEOTIDE SEQUENCE [LARGE SCALE GENOMIC DNA]</scope>
    <source>
        <strain evidence="3 4">R40</strain>
    </source>
</reference>
<feature type="compositionally biased region" description="Polar residues" evidence="1">
    <location>
        <begin position="316"/>
        <end position="333"/>
    </location>
</feature>
<dbReference type="Gene3D" id="3.40.50.300">
    <property type="entry name" value="P-loop containing nucleotide triphosphate hydrolases"/>
    <property type="match status" value="1"/>
</dbReference>
<keyword evidence="4" id="KW-1185">Reference proteome</keyword>
<dbReference type="SUPFAM" id="SSF52540">
    <property type="entry name" value="P-loop containing nucleoside triphosphate hydrolases"/>
    <property type="match status" value="1"/>
</dbReference>
<feature type="compositionally biased region" description="Polar residues" evidence="1">
    <location>
        <begin position="125"/>
        <end position="134"/>
    </location>
</feature>
<evidence type="ECO:0000256" key="1">
    <source>
        <dbReference type="SAM" id="MobiDB-lite"/>
    </source>
</evidence>
<feature type="compositionally biased region" description="Low complexity" evidence="1">
    <location>
        <begin position="334"/>
        <end position="346"/>
    </location>
</feature>
<feature type="region of interest" description="Disordered" evidence="1">
    <location>
        <begin position="608"/>
        <end position="635"/>
    </location>
</feature>
<dbReference type="PANTHER" id="PTHR32472:SF11">
    <property type="entry name" value="DISEASE RESISTANCE PROTEIN (TIR-NBS CLASS)"/>
    <property type="match status" value="1"/>
</dbReference>
<feature type="region of interest" description="Disordered" evidence="1">
    <location>
        <begin position="125"/>
        <end position="155"/>
    </location>
</feature>